<dbReference type="InterPro" id="IPR011738">
    <property type="entry name" value="Phage_CHP"/>
</dbReference>
<gene>
    <name evidence="1" type="ORF">KZO87_12230</name>
</gene>
<reference evidence="1" key="2">
    <citation type="journal article" date="2022" name="Syst. Appl. Microbiol.">
        <title>Chromohalobacter moromii sp. nov., a moderately halophilic bacterium isolated from lupine-based moromi fermentation.</title>
        <authorList>
            <person name="Lulf R.H."/>
            <person name="Hilgarth M."/>
            <person name="Ehrmann M.A."/>
        </authorList>
    </citation>
    <scope>NUCLEOTIDE SEQUENCE</scope>
    <source>
        <strain evidence="1">TMW 2.2304</strain>
    </source>
</reference>
<accession>A0A9X3AY24</accession>
<dbReference type="NCBIfam" id="TIGR01560">
    <property type="entry name" value="put_DNA_pack"/>
    <property type="match status" value="1"/>
</dbReference>
<dbReference type="Gene3D" id="1.10.3230.30">
    <property type="entry name" value="Phage gp6-like head-tail connector protein"/>
    <property type="match status" value="1"/>
</dbReference>
<evidence type="ECO:0000313" key="2">
    <source>
        <dbReference type="Proteomes" id="UP001145353"/>
    </source>
</evidence>
<dbReference type="NCBIfam" id="TIGR02215">
    <property type="entry name" value="phage_chp_gp8"/>
    <property type="match status" value="1"/>
</dbReference>
<proteinExistence type="predicted"/>
<dbReference type="InterPro" id="IPR021146">
    <property type="entry name" value="Phage_gp6-like_head-tail"/>
</dbReference>
<name>A0A9X3AY24_9GAMM</name>
<keyword evidence="2" id="KW-1185">Reference proteome</keyword>
<dbReference type="InterPro" id="IPR006450">
    <property type="entry name" value="Phage_HK97_gp6-like"/>
</dbReference>
<sequence>MIELADAKLHLRLIDSRDDADSYTAEDTLIQALIDAAVRYAENHTQARIASPTVSKVLDGFPAQDGAIELPWSPVIAIESLEYVDPEGVEQTLDASTLRLDTRPIMPTLSPQYGSDWPRTIDEPESVTISATVGYETIPPDIRVALLLLVGHWYENREQVITGAITSEVPMGVAALLAPYRIHAVG</sequence>
<dbReference type="Proteomes" id="UP001145353">
    <property type="component" value="Unassembled WGS sequence"/>
</dbReference>
<evidence type="ECO:0000313" key="1">
    <source>
        <dbReference type="EMBL" id="MCT8506142.1"/>
    </source>
</evidence>
<reference evidence="1" key="1">
    <citation type="submission" date="2021-07" db="EMBL/GenBank/DDBJ databases">
        <authorList>
            <person name="Luelf R.H."/>
        </authorList>
    </citation>
    <scope>NUCLEOTIDE SEQUENCE</scope>
    <source>
        <strain evidence="1">TMW 2.2304</strain>
    </source>
</reference>
<comment type="caution">
    <text evidence="1">The sequence shown here is derived from an EMBL/GenBank/DDBJ whole genome shotgun (WGS) entry which is preliminary data.</text>
</comment>
<dbReference type="EMBL" id="JAHXDE010000004">
    <property type="protein sequence ID" value="MCT8506142.1"/>
    <property type="molecule type" value="Genomic_DNA"/>
</dbReference>
<dbReference type="RefSeq" id="WP_261536035.1">
    <property type="nucleotide sequence ID" value="NZ_JAHXDE010000004.1"/>
</dbReference>
<organism evidence="1 2">
    <name type="scientific">Chromohalobacter moromii</name>
    <dbReference type="NCBI Taxonomy" id="2860329"/>
    <lineage>
        <taxon>Bacteria</taxon>
        <taxon>Pseudomonadati</taxon>
        <taxon>Pseudomonadota</taxon>
        <taxon>Gammaproteobacteria</taxon>
        <taxon>Oceanospirillales</taxon>
        <taxon>Halomonadaceae</taxon>
        <taxon>Chromohalobacter</taxon>
    </lineage>
</organism>
<dbReference type="Pfam" id="PF05135">
    <property type="entry name" value="Phage_connect_1"/>
    <property type="match status" value="1"/>
</dbReference>
<dbReference type="CDD" id="cd08054">
    <property type="entry name" value="gp6"/>
    <property type="match status" value="1"/>
</dbReference>
<protein>
    <submittedName>
        <fullName evidence="1">Head-tail connector protein</fullName>
    </submittedName>
</protein>
<dbReference type="AlphaFoldDB" id="A0A9X3AY24"/>